<dbReference type="Pfam" id="PF13416">
    <property type="entry name" value="SBP_bac_8"/>
    <property type="match status" value="1"/>
</dbReference>
<feature type="signal peptide" evidence="2">
    <location>
        <begin position="1"/>
        <end position="22"/>
    </location>
</feature>
<dbReference type="AlphaFoldDB" id="A0A7Y9I3U7"/>
<proteinExistence type="predicted"/>
<evidence type="ECO:0000256" key="2">
    <source>
        <dbReference type="SAM" id="SignalP"/>
    </source>
</evidence>
<dbReference type="EMBL" id="JACCBU010000001">
    <property type="protein sequence ID" value="NYE69785.1"/>
    <property type="molecule type" value="Genomic_DNA"/>
</dbReference>
<feature type="compositionally biased region" description="Basic and acidic residues" evidence="1">
    <location>
        <begin position="498"/>
        <end position="512"/>
    </location>
</feature>
<evidence type="ECO:0000256" key="1">
    <source>
        <dbReference type="SAM" id="MobiDB-lite"/>
    </source>
</evidence>
<dbReference type="PROSITE" id="PS51318">
    <property type="entry name" value="TAT"/>
    <property type="match status" value="1"/>
</dbReference>
<dbReference type="InterPro" id="IPR006059">
    <property type="entry name" value="SBP"/>
</dbReference>
<gene>
    <name evidence="3" type="ORF">BKA15_001114</name>
</gene>
<protein>
    <submittedName>
        <fullName evidence="3">Putative aldouronate transport system substrate-binding protein</fullName>
    </submittedName>
</protein>
<feature type="region of interest" description="Disordered" evidence="1">
    <location>
        <begin position="484"/>
        <end position="512"/>
    </location>
</feature>
<dbReference type="Proteomes" id="UP000569914">
    <property type="component" value="Unassembled WGS sequence"/>
</dbReference>
<comment type="caution">
    <text evidence="3">The sequence shown here is derived from an EMBL/GenBank/DDBJ whole genome shotgun (WGS) entry which is preliminary data.</text>
</comment>
<accession>A0A7Y9I3U7</accession>
<feature type="chain" id="PRO_5038379698" evidence="2">
    <location>
        <begin position="23"/>
        <end position="548"/>
    </location>
</feature>
<evidence type="ECO:0000313" key="3">
    <source>
        <dbReference type="EMBL" id="NYE69785.1"/>
    </source>
</evidence>
<keyword evidence="4" id="KW-1185">Reference proteome</keyword>
<name>A0A7Y9I3U7_9ACTN</name>
<organism evidence="3 4">
    <name type="scientific">Microlunatus parietis</name>
    <dbReference type="NCBI Taxonomy" id="682979"/>
    <lineage>
        <taxon>Bacteria</taxon>
        <taxon>Bacillati</taxon>
        <taxon>Actinomycetota</taxon>
        <taxon>Actinomycetes</taxon>
        <taxon>Propionibacteriales</taxon>
        <taxon>Propionibacteriaceae</taxon>
        <taxon>Microlunatus</taxon>
    </lineage>
</organism>
<evidence type="ECO:0000313" key="4">
    <source>
        <dbReference type="Proteomes" id="UP000569914"/>
    </source>
</evidence>
<dbReference type="Gene3D" id="3.40.190.10">
    <property type="entry name" value="Periplasmic binding protein-like II"/>
    <property type="match status" value="2"/>
</dbReference>
<dbReference type="SUPFAM" id="SSF53850">
    <property type="entry name" value="Periplasmic binding protein-like II"/>
    <property type="match status" value="1"/>
</dbReference>
<reference evidence="3 4" key="1">
    <citation type="submission" date="2020-07" db="EMBL/GenBank/DDBJ databases">
        <title>Sequencing the genomes of 1000 actinobacteria strains.</title>
        <authorList>
            <person name="Klenk H.-P."/>
        </authorList>
    </citation>
    <scope>NUCLEOTIDE SEQUENCE [LARGE SCALE GENOMIC DNA]</scope>
    <source>
        <strain evidence="3 4">DSM 22083</strain>
    </source>
</reference>
<dbReference type="RefSeq" id="WP_179748772.1">
    <property type="nucleotide sequence ID" value="NZ_JACCBU010000001.1"/>
</dbReference>
<sequence length="548" mass="59331">MTPAFSLSRRHLLAGGTAVAGAALLGGCASGSDTTDSDEANRAVTLPAYVPYEGVKPDLASTDEAVMPGFLSYPKGDVTATEGKPLASGKPLTILTNTNVQLPPPLAQNKYWQAINEAAGAELQFTMATAADYTAKLTVVIAGDDLPEVVALRPIGDLPKLLEARFTNLTEHLSGDAIKKYPNLANIPTISWRSCIFNGGIYGIPLNRPAAAGEMHARLDVIKARGANPEPKSYAEFLEMCRTVNDPKRNRYAMGSPASTINFLKEMLGLPLGWGVDDAGKFTHVAEREEFKQILDAVSQQWNEGLFHPDSFTQETLLAQWVGTGVVAVNNGGAGSVSGYYTTYSANNPDMEMGILVPPKWDGGGDGTKLMGPAIYGGPIAITKTTPERLDEILSFFNWLASPFGTVEHRLLSYGVEGHDFDYQDGDPVRSQTGVREVTLPVNYTGSAPVVNFTPGRPETTKQYHAYQERCAKNKLAMATQGLYSPHPAVRRRGAGQEPDRRDQRRGHRAEEAGRLRCGAVLVPLRWRGHDQDRVPGSLRRHAVTNFV</sequence>
<dbReference type="InterPro" id="IPR006311">
    <property type="entry name" value="TAT_signal"/>
</dbReference>
<keyword evidence="2" id="KW-0732">Signal</keyword>